<feature type="transmembrane region" description="Helical" evidence="8">
    <location>
        <begin position="177"/>
        <end position="199"/>
    </location>
</feature>
<sequence length="260" mass="28618">MAVAHSRRKEKLLVARTCLIASQILMENGSEMTRISDTVKYIADTYKPDLIDSYITSSLIIISIKDDEVAGDLPVALIENTSVKSINLNKVEAVNTLSRAYSNHEMNIRELNKALKRVRQANMTSAWQADIGGLVLSLSLTYFLTHDVLAACLAGGLGFLCMYWVDIFHQWLKRPFLGELLVSALITSVVQAIMLVMPLPLDNEIIIGALFPMLPGVQLTTALNDILDGNLISGPQRLLSALLLTFTMGLGSIMALTVWR</sequence>
<protein>
    <recommendedName>
        <fullName evidence="9">Threonine/serine exporter-like N-terminal domain-containing protein</fullName>
    </recommendedName>
</protein>
<evidence type="ECO:0000256" key="5">
    <source>
        <dbReference type="ARBA" id="ARBA00023136"/>
    </source>
</evidence>
<dbReference type="PANTHER" id="PTHR34390">
    <property type="entry name" value="UPF0442 PROTEIN YJJB-RELATED"/>
    <property type="match status" value="1"/>
</dbReference>
<dbReference type="STRING" id="1123500.GCA_000420365_00141"/>
<dbReference type="eggNOG" id="COG2966">
    <property type="taxonomic scope" value="Bacteria"/>
</dbReference>
<evidence type="ECO:0000256" key="1">
    <source>
        <dbReference type="ARBA" id="ARBA00004651"/>
    </source>
</evidence>
<dbReference type="InParanoid" id="A0A0R2G5W9"/>
<comment type="similarity">
    <text evidence="6">Belongs to the ThrE exporter (TC 2.A.79) family.</text>
</comment>
<keyword evidence="2" id="KW-1003">Cell membrane</keyword>
<keyword evidence="3 8" id="KW-0812">Transmembrane</keyword>
<evidence type="ECO:0000256" key="4">
    <source>
        <dbReference type="ARBA" id="ARBA00022989"/>
    </source>
</evidence>
<evidence type="ECO:0000256" key="6">
    <source>
        <dbReference type="ARBA" id="ARBA00034125"/>
    </source>
</evidence>
<accession>A0A0R2G5W9</accession>
<comment type="caution">
    <text evidence="10">The sequence shown here is derived from an EMBL/GenBank/DDBJ whole genome shotgun (WGS) entry which is preliminary data.</text>
</comment>
<dbReference type="EMBL" id="JQAX01000001">
    <property type="protein sequence ID" value="KRN33557.1"/>
    <property type="molecule type" value="Genomic_DNA"/>
</dbReference>
<feature type="transmembrane region" description="Helical" evidence="8">
    <location>
        <begin position="238"/>
        <end position="259"/>
    </location>
</feature>
<gene>
    <name evidence="10" type="ORF">IV68_GL000363</name>
</gene>
<dbReference type="RefSeq" id="WP_022790943.1">
    <property type="nucleotide sequence ID" value="NZ_ATUU01000001.1"/>
</dbReference>
<keyword evidence="11" id="KW-1185">Reference proteome</keyword>
<keyword evidence="5 8" id="KW-0472">Membrane</keyword>
<keyword evidence="7" id="KW-0175">Coiled coil</keyword>
<evidence type="ECO:0000259" key="9">
    <source>
        <dbReference type="Pfam" id="PF06738"/>
    </source>
</evidence>
<dbReference type="Pfam" id="PF06738">
    <property type="entry name" value="ThrE"/>
    <property type="match status" value="1"/>
</dbReference>
<dbReference type="OrthoDB" id="9813917at2"/>
<feature type="coiled-coil region" evidence="7">
    <location>
        <begin position="94"/>
        <end position="121"/>
    </location>
</feature>
<proteinExistence type="inferred from homology"/>
<evidence type="ECO:0000256" key="3">
    <source>
        <dbReference type="ARBA" id="ARBA00022692"/>
    </source>
</evidence>
<keyword evidence="4 8" id="KW-1133">Transmembrane helix</keyword>
<dbReference type="GO" id="GO:0015744">
    <property type="term" value="P:succinate transport"/>
    <property type="evidence" value="ECO:0007669"/>
    <property type="project" value="TreeGrafter"/>
</dbReference>
<dbReference type="InterPro" id="IPR010619">
    <property type="entry name" value="ThrE-like_N"/>
</dbReference>
<evidence type="ECO:0000313" key="10">
    <source>
        <dbReference type="EMBL" id="KRN33557.1"/>
    </source>
</evidence>
<feature type="transmembrane region" description="Helical" evidence="8">
    <location>
        <begin position="148"/>
        <end position="165"/>
    </location>
</feature>
<dbReference type="GO" id="GO:0005886">
    <property type="term" value="C:plasma membrane"/>
    <property type="evidence" value="ECO:0007669"/>
    <property type="project" value="UniProtKB-SubCell"/>
</dbReference>
<dbReference type="Proteomes" id="UP000051296">
    <property type="component" value="Unassembled WGS sequence"/>
</dbReference>
<evidence type="ECO:0000256" key="2">
    <source>
        <dbReference type="ARBA" id="ARBA00022475"/>
    </source>
</evidence>
<dbReference type="PANTHER" id="PTHR34390:SF2">
    <property type="entry name" value="SUCCINATE TRANSPORTER SUBUNIT YJJP-RELATED"/>
    <property type="match status" value="1"/>
</dbReference>
<organism evidence="10 11">
    <name type="scientific">Weissella halotolerans DSM 20190</name>
    <dbReference type="NCBI Taxonomy" id="1123500"/>
    <lineage>
        <taxon>Bacteria</taxon>
        <taxon>Bacillati</taxon>
        <taxon>Bacillota</taxon>
        <taxon>Bacilli</taxon>
        <taxon>Lactobacillales</taxon>
        <taxon>Lactobacillaceae</taxon>
        <taxon>Weissella</taxon>
    </lineage>
</organism>
<dbReference type="PATRIC" id="fig|1123500.6.peg.364"/>
<dbReference type="GO" id="GO:0022857">
    <property type="term" value="F:transmembrane transporter activity"/>
    <property type="evidence" value="ECO:0007669"/>
    <property type="project" value="InterPro"/>
</dbReference>
<dbReference type="AlphaFoldDB" id="A0A0R2G5W9"/>
<evidence type="ECO:0000313" key="11">
    <source>
        <dbReference type="Proteomes" id="UP000051296"/>
    </source>
</evidence>
<evidence type="ECO:0000256" key="7">
    <source>
        <dbReference type="SAM" id="Coils"/>
    </source>
</evidence>
<name>A0A0R2G5W9_9LACO</name>
<dbReference type="InterPro" id="IPR050539">
    <property type="entry name" value="ThrE_Dicarb/AminoAcid_Exp"/>
</dbReference>
<evidence type="ECO:0000256" key="8">
    <source>
        <dbReference type="SAM" id="Phobius"/>
    </source>
</evidence>
<comment type="subcellular location">
    <subcellularLocation>
        <location evidence="1">Cell membrane</location>
        <topology evidence="1">Multi-pass membrane protein</topology>
    </subcellularLocation>
</comment>
<reference evidence="10 11" key="1">
    <citation type="journal article" date="2015" name="Genome Announc.">
        <title>Expanding the biotechnology potential of lactobacilli through comparative genomics of 213 strains and associated genera.</title>
        <authorList>
            <person name="Sun Z."/>
            <person name="Harris H.M."/>
            <person name="McCann A."/>
            <person name="Guo C."/>
            <person name="Argimon S."/>
            <person name="Zhang W."/>
            <person name="Yang X."/>
            <person name="Jeffery I.B."/>
            <person name="Cooney J.C."/>
            <person name="Kagawa T.F."/>
            <person name="Liu W."/>
            <person name="Song Y."/>
            <person name="Salvetti E."/>
            <person name="Wrobel A."/>
            <person name="Rasinkangas P."/>
            <person name="Parkhill J."/>
            <person name="Rea M.C."/>
            <person name="O'Sullivan O."/>
            <person name="Ritari J."/>
            <person name="Douillard F.P."/>
            <person name="Paul Ross R."/>
            <person name="Yang R."/>
            <person name="Briner A.E."/>
            <person name="Felis G.E."/>
            <person name="de Vos W.M."/>
            <person name="Barrangou R."/>
            <person name="Klaenhammer T.R."/>
            <person name="Caufield P.W."/>
            <person name="Cui Y."/>
            <person name="Zhang H."/>
            <person name="O'Toole P.W."/>
        </authorList>
    </citation>
    <scope>NUCLEOTIDE SEQUENCE [LARGE SCALE GENOMIC DNA]</scope>
    <source>
        <strain evidence="10 11">DSM 20190</strain>
    </source>
</reference>
<feature type="domain" description="Threonine/serine exporter-like N-terminal" evidence="9">
    <location>
        <begin position="17"/>
        <end position="258"/>
    </location>
</feature>